<dbReference type="Gene3D" id="1.10.3430.10">
    <property type="entry name" value="Ammonium transporter AmtB like domains"/>
    <property type="match status" value="1"/>
</dbReference>
<feature type="domain" description="Ammonium transporter AmtB-like" evidence="10">
    <location>
        <begin position="22"/>
        <end position="293"/>
    </location>
</feature>
<feature type="transmembrane region" description="Helical" evidence="9">
    <location>
        <begin position="246"/>
        <end position="266"/>
    </location>
</feature>
<sequence>MGANAIHSEGEDEESRWNNTLLIINGSTVLFMQCGFALFEAGAVRAKNVTNILLKNFLDALIGMIVYWAVGYAFAFGNTVVPGSDGNYTYHPTNSFIGNNHFFLSGAENAAHYNISGYPERVIHLGSFYGEFFFNFVFAATATTITSGAIVERSQLSSYLIYSFFLTGFIQPVTVHWTWSTGFLLYPPSWFNLPENVYFRDYAGACSVHGVGGACALIACIFVGPRIGRFDANKKKYHIPGHSTPLTALGGFILIIGFLGMVMGHANNIELSAINIVLGGSASGLTAMFVKYSKPRLIFWWEHNIRPKFCPHKRVMARRASVFVRQSNAVRNKQMWSFLTLVDSTLCGMVALCAGCNIIETYGAFVIGVLAAFVYMGTEKLLHKFLIDDPLGSVATHLGGGLLGTLATPFFMVKKYSGLNGIFYWEGCPADIPSEDCPFYQWAWHIFGCTIMIAWTTFFCIILFGILWKLDLLRVDRDTEIRGIDIKVHGEPAYPEMAYGHGWDNDGEFSLQVMANDPEKNPFGANSETVKKLHGAASMKKDSMTQGGLIQMVLANHTKELKKLKSSLGNSGSDVEEDSKSLSGVENHAIVFEENST</sequence>
<reference evidence="11" key="1">
    <citation type="journal article" date="2010" name="Science">
        <title>Plasticity of animal genome architecture unmasked by rapid evolution of a pelagic tunicate.</title>
        <authorList>
            <person name="Denoeud F."/>
            <person name="Henriet S."/>
            <person name="Mungpakdee S."/>
            <person name="Aury J.M."/>
            <person name="Da Silva C."/>
            <person name="Brinkmann H."/>
            <person name="Mikhaleva J."/>
            <person name="Olsen L.C."/>
            <person name="Jubin C."/>
            <person name="Canestro C."/>
            <person name="Bouquet J.M."/>
            <person name="Danks G."/>
            <person name="Poulain J."/>
            <person name="Campsteijn C."/>
            <person name="Adamski M."/>
            <person name="Cross I."/>
            <person name="Yadetie F."/>
            <person name="Muffato M."/>
            <person name="Louis A."/>
            <person name="Butcher S."/>
            <person name="Tsagkogeorga G."/>
            <person name="Konrad A."/>
            <person name="Singh S."/>
            <person name="Jensen M.F."/>
            <person name="Cong E.H."/>
            <person name="Eikeseth-Otteraa H."/>
            <person name="Noel B."/>
            <person name="Anthouard V."/>
            <person name="Porcel B.M."/>
            <person name="Kachouri-Lafond R."/>
            <person name="Nishino A."/>
            <person name="Ugolini M."/>
            <person name="Chourrout P."/>
            <person name="Nishida H."/>
            <person name="Aasland R."/>
            <person name="Huzurbazar S."/>
            <person name="Westhof E."/>
            <person name="Delsuc F."/>
            <person name="Lehrach H."/>
            <person name="Reinhardt R."/>
            <person name="Weissenbach J."/>
            <person name="Roy S.W."/>
            <person name="Artiguenave F."/>
            <person name="Postlethwait J.H."/>
            <person name="Manak J.R."/>
            <person name="Thompson E.M."/>
            <person name="Jaillon O."/>
            <person name="Du Pasquier L."/>
            <person name="Boudinot P."/>
            <person name="Liberles D.A."/>
            <person name="Volff J.N."/>
            <person name="Philippe H."/>
            <person name="Lenhard B."/>
            <person name="Roest Crollius H."/>
            <person name="Wincker P."/>
            <person name="Chourrout D."/>
        </authorList>
    </citation>
    <scope>NUCLEOTIDE SEQUENCE [LARGE SCALE GENOMIC DNA]</scope>
</reference>
<name>E4X4J6_OIKDI</name>
<evidence type="ECO:0000256" key="3">
    <source>
        <dbReference type="ARBA" id="ARBA00022448"/>
    </source>
</evidence>
<feature type="region of interest" description="Disordered" evidence="8">
    <location>
        <begin position="565"/>
        <end position="597"/>
    </location>
</feature>
<keyword evidence="3" id="KW-0813">Transport</keyword>
<dbReference type="SUPFAM" id="SSF111352">
    <property type="entry name" value="Ammonium transporter"/>
    <property type="match status" value="1"/>
</dbReference>
<dbReference type="GO" id="GO:0008519">
    <property type="term" value="F:ammonium channel activity"/>
    <property type="evidence" value="ECO:0007669"/>
    <property type="project" value="InterPro"/>
</dbReference>
<feature type="transmembrane region" description="Helical" evidence="9">
    <location>
        <begin position="390"/>
        <end position="412"/>
    </location>
</feature>
<dbReference type="GO" id="GO:0005886">
    <property type="term" value="C:plasma membrane"/>
    <property type="evidence" value="ECO:0007669"/>
    <property type="project" value="TreeGrafter"/>
</dbReference>
<evidence type="ECO:0000256" key="6">
    <source>
        <dbReference type="ARBA" id="ARBA00023136"/>
    </source>
</evidence>
<feature type="transmembrane region" description="Helical" evidence="9">
    <location>
        <begin position="358"/>
        <end position="378"/>
    </location>
</feature>
<evidence type="ECO:0000256" key="8">
    <source>
        <dbReference type="SAM" id="MobiDB-lite"/>
    </source>
</evidence>
<feature type="transmembrane region" description="Helical" evidence="9">
    <location>
        <begin position="159"/>
        <end position="179"/>
    </location>
</feature>
<evidence type="ECO:0000256" key="9">
    <source>
        <dbReference type="SAM" id="Phobius"/>
    </source>
</evidence>
<feature type="transmembrane region" description="Helical" evidence="9">
    <location>
        <begin position="56"/>
        <end position="75"/>
    </location>
</feature>
<comment type="similarity">
    <text evidence="2">Belongs to the ammonia transporter channel (TC 1.A.11.2) family.</text>
</comment>
<keyword evidence="6 9" id="KW-0472">Membrane</keyword>
<protein>
    <recommendedName>
        <fullName evidence="10">Ammonium transporter AmtB-like domain-containing protein</fullName>
    </recommendedName>
</protein>
<dbReference type="PANTHER" id="PTHR11730">
    <property type="entry name" value="AMMONIUM TRANSPORTER"/>
    <property type="match status" value="1"/>
</dbReference>
<accession>E4X4J6</accession>
<gene>
    <name evidence="11" type="ORF">GSOID_T00001323001</name>
</gene>
<keyword evidence="5 9" id="KW-1133">Transmembrane helix</keyword>
<feature type="transmembrane region" description="Helical" evidence="9">
    <location>
        <begin position="202"/>
        <end position="225"/>
    </location>
</feature>
<feature type="transmembrane region" description="Helical" evidence="9">
    <location>
        <begin position="442"/>
        <end position="468"/>
    </location>
</feature>
<dbReference type="EMBL" id="FN653024">
    <property type="protein sequence ID" value="CBY23986.1"/>
    <property type="molecule type" value="Genomic_DNA"/>
</dbReference>
<dbReference type="GO" id="GO:0097272">
    <property type="term" value="P:ammonium homeostasis"/>
    <property type="evidence" value="ECO:0007669"/>
    <property type="project" value="TreeGrafter"/>
</dbReference>
<evidence type="ECO:0000313" key="12">
    <source>
        <dbReference type="Proteomes" id="UP000001307"/>
    </source>
</evidence>
<evidence type="ECO:0000256" key="4">
    <source>
        <dbReference type="ARBA" id="ARBA00022692"/>
    </source>
</evidence>
<dbReference type="InterPro" id="IPR029020">
    <property type="entry name" value="Ammonium/urea_transptr"/>
</dbReference>
<dbReference type="OrthoDB" id="534912at2759"/>
<feature type="transmembrane region" description="Helical" evidence="9">
    <location>
        <begin position="272"/>
        <end position="290"/>
    </location>
</feature>
<keyword evidence="7" id="KW-0924">Ammonia transport</keyword>
<organism evidence="11">
    <name type="scientific">Oikopleura dioica</name>
    <name type="common">Tunicate</name>
    <dbReference type="NCBI Taxonomy" id="34765"/>
    <lineage>
        <taxon>Eukaryota</taxon>
        <taxon>Metazoa</taxon>
        <taxon>Chordata</taxon>
        <taxon>Tunicata</taxon>
        <taxon>Appendicularia</taxon>
        <taxon>Copelata</taxon>
        <taxon>Oikopleuridae</taxon>
        <taxon>Oikopleura</taxon>
    </lineage>
</organism>
<feature type="domain" description="Ammonium transporter AmtB-like" evidence="10">
    <location>
        <begin position="331"/>
        <end position="494"/>
    </location>
</feature>
<dbReference type="Proteomes" id="UP000001307">
    <property type="component" value="Unassembled WGS sequence"/>
</dbReference>
<comment type="subcellular location">
    <subcellularLocation>
        <location evidence="1">Membrane</location>
        <topology evidence="1">Multi-pass membrane protein</topology>
    </subcellularLocation>
</comment>
<dbReference type="Pfam" id="PF00909">
    <property type="entry name" value="Ammonium_transp"/>
    <property type="match status" value="2"/>
</dbReference>
<feature type="transmembrane region" description="Helical" evidence="9">
    <location>
        <begin position="132"/>
        <end position="152"/>
    </location>
</feature>
<evidence type="ECO:0000256" key="2">
    <source>
        <dbReference type="ARBA" id="ARBA00005887"/>
    </source>
</evidence>
<keyword evidence="4 9" id="KW-0812">Transmembrane</keyword>
<feature type="transmembrane region" description="Helical" evidence="9">
    <location>
        <begin position="20"/>
        <end position="44"/>
    </location>
</feature>
<dbReference type="InterPro" id="IPR024041">
    <property type="entry name" value="NH4_transpt_AmtB-like_dom"/>
</dbReference>
<evidence type="ECO:0000256" key="5">
    <source>
        <dbReference type="ARBA" id="ARBA00022989"/>
    </source>
</evidence>
<evidence type="ECO:0000313" key="11">
    <source>
        <dbReference type="EMBL" id="CBY23986.1"/>
    </source>
</evidence>
<dbReference type="PANTHER" id="PTHR11730:SF6">
    <property type="entry name" value="AMMONIUM TRANSPORTER"/>
    <property type="match status" value="1"/>
</dbReference>
<proteinExistence type="inferred from homology"/>
<dbReference type="AlphaFoldDB" id="E4X4J6"/>
<dbReference type="InParanoid" id="E4X4J6"/>
<evidence type="ECO:0000256" key="1">
    <source>
        <dbReference type="ARBA" id="ARBA00004141"/>
    </source>
</evidence>
<keyword evidence="12" id="KW-1185">Reference proteome</keyword>
<evidence type="ECO:0000259" key="10">
    <source>
        <dbReference type="Pfam" id="PF00909"/>
    </source>
</evidence>
<evidence type="ECO:0000256" key="7">
    <source>
        <dbReference type="ARBA" id="ARBA00023177"/>
    </source>
</evidence>